<dbReference type="Proteomes" id="UP000245207">
    <property type="component" value="Unassembled WGS sequence"/>
</dbReference>
<dbReference type="EMBL" id="PKPP01012478">
    <property type="protein sequence ID" value="PWA42328.1"/>
    <property type="molecule type" value="Genomic_DNA"/>
</dbReference>
<accession>A0A2U1L001</accession>
<evidence type="ECO:0000313" key="4">
    <source>
        <dbReference type="Proteomes" id="UP000245207"/>
    </source>
</evidence>
<keyword evidence="1" id="KW-1133">Transmembrane helix</keyword>
<dbReference type="Gene3D" id="1.25.40.20">
    <property type="entry name" value="Ankyrin repeat-containing domain"/>
    <property type="match status" value="1"/>
</dbReference>
<dbReference type="Pfam" id="PF13962">
    <property type="entry name" value="PGG"/>
    <property type="match status" value="1"/>
</dbReference>
<keyword evidence="1" id="KW-0472">Membrane</keyword>
<name>A0A2U1L001_ARTAN</name>
<dbReference type="SUPFAM" id="SSF48403">
    <property type="entry name" value="Ankyrin repeat"/>
    <property type="match status" value="1"/>
</dbReference>
<feature type="transmembrane region" description="Helical" evidence="1">
    <location>
        <begin position="234"/>
        <end position="255"/>
    </location>
</feature>
<keyword evidence="1" id="KW-0812">Transmembrane</keyword>
<protein>
    <submittedName>
        <fullName evidence="3">Ankyrin repeat-containing domain, PGG domain protein</fullName>
    </submittedName>
</protein>
<feature type="domain" description="PGG" evidence="2">
    <location>
        <begin position="190"/>
        <end position="295"/>
    </location>
</feature>
<evidence type="ECO:0000259" key="2">
    <source>
        <dbReference type="Pfam" id="PF13962"/>
    </source>
</evidence>
<keyword evidence="4" id="KW-1185">Reference proteome</keyword>
<sequence>MQETVHLLRTISENTAKMPAQIFSLFKNSANNNKTTALNDGNRKYSSRVLFLAAEMGNATFIHEVIRQYPHLVWELNDSSQSIFHVAVSYGHGSVYKLLNELGSSSKKIIIAMEDKDGNNMLHLVGEKVKGDRVNNVRGVGMQINPEISWFKEIETIIPPRLQGKKNAAGLTPHQVFIKNHRDLFSKGEDWMKEIATQLMVVAALVSTTSYQVAFQPPGGYNQETADPIYLKIFLFRLFIIFDSLSFTFSTTSILGSNYDEYDFMLSLSKQLDICLGFVFASIVTMVFTFIINFFLFLKHQFIWLPIFISVCAITPFLIFSFSKYHLPSRIMRGFRKLYQPSISARKFHLD</sequence>
<evidence type="ECO:0000256" key="1">
    <source>
        <dbReference type="SAM" id="Phobius"/>
    </source>
</evidence>
<dbReference type="PANTHER" id="PTHR24177:SF383">
    <property type="entry name" value="ANKYRIN REPEAT-CONTAINING DOMAIN, PGG DOMAIN, ANKYRIN REPEAT-CONTAINING DOMAIN SUPERFAMILY"/>
    <property type="match status" value="1"/>
</dbReference>
<dbReference type="InterPro" id="IPR026961">
    <property type="entry name" value="PGG_dom"/>
</dbReference>
<dbReference type="OrthoDB" id="1652385at2759"/>
<reference evidence="3 4" key="1">
    <citation type="journal article" date="2018" name="Mol. Plant">
        <title>The genome of Artemisia annua provides insight into the evolution of Asteraceae family and artemisinin biosynthesis.</title>
        <authorList>
            <person name="Shen Q."/>
            <person name="Zhang L."/>
            <person name="Liao Z."/>
            <person name="Wang S."/>
            <person name="Yan T."/>
            <person name="Shi P."/>
            <person name="Liu M."/>
            <person name="Fu X."/>
            <person name="Pan Q."/>
            <person name="Wang Y."/>
            <person name="Lv Z."/>
            <person name="Lu X."/>
            <person name="Zhang F."/>
            <person name="Jiang W."/>
            <person name="Ma Y."/>
            <person name="Chen M."/>
            <person name="Hao X."/>
            <person name="Li L."/>
            <person name="Tang Y."/>
            <person name="Lv G."/>
            <person name="Zhou Y."/>
            <person name="Sun X."/>
            <person name="Brodelius P.E."/>
            <person name="Rose J.K.C."/>
            <person name="Tang K."/>
        </authorList>
    </citation>
    <scope>NUCLEOTIDE SEQUENCE [LARGE SCALE GENOMIC DNA]</scope>
    <source>
        <strain evidence="4">cv. Huhao1</strain>
        <tissue evidence="3">Leaf</tissue>
    </source>
</reference>
<dbReference type="InterPro" id="IPR036770">
    <property type="entry name" value="Ankyrin_rpt-contain_sf"/>
</dbReference>
<evidence type="ECO:0000313" key="3">
    <source>
        <dbReference type="EMBL" id="PWA42328.1"/>
    </source>
</evidence>
<feature type="transmembrane region" description="Helical" evidence="1">
    <location>
        <begin position="276"/>
        <end position="297"/>
    </location>
</feature>
<proteinExistence type="predicted"/>
<dbReference type="AlphaFoldDB" id="A0A2U1L001"/>
<dbReference type="STRING" id="35608.A0A2U1L001"/>
<feature type="transmembrane region" description="Helical" evidence="1">
    <location>
        <begin position="303"/>
        <end position="323"/>
    </location>
</feature>
<organism evidence="3 4">
    <name type="scientific">Artemisia annua</name>
    <name type="common">Sweet wormwood</name>
    <dbReference type="NCBI Taxonomy" id="35608"/>
    <lineage>
        <taxon>Eukaryota</taxon>
        <taxon>Viridiplantae</taxon>
        <taxon>Streptophyta</taxon>
        <taxon>Embryophyta</taxon>
        <taxon>Tracheophyta</taxon>
        <taxon>Spermatophyta</taxon>
        <taxon>Magnoliopsida</taxon>
        <taxon>eudicotyledons</taxon>
        <taxon>Gunneridae</taxon>
        <taxon>Pentapetalae</taxon>
        <taxon>asterids</taxon>
        <taxon>campanulids</taxon>
        <taxon>Asterales</taxon>
        <taxon>Asteraceae</taxon>
        <taxon>Asteroideae</taxon>
        <taxon>Anthemideae</taxon>
        <taxon>Artemisiinae</taxon>
        <taxon>Artemisia</taxon>
    </lineage>
</organism>
<dbReference type="GO" id="GO:0016020">
    <property type="term" value="C:membrane"/>
    <property type="evidence" value="ECO:0007669"/>
    <property type="project" value="TreeGrafter"/>
</dbReference>
<comment type="caution">
    <text evidence="3">The sequence shown here is derived from an EMBL/GenBank/DDBJ whole genome shotgun (WGS) entry which is preliminary data.</text>
</comment>
<dbReference type="PANTHER" id="PTHR24177">
    <property type="entry name" value="CASKIN"/>
    <property type="match status" value="1"/>
</dbReference>
<gene>
    <name evidence="3" type="ORF">CTI12_AA545770</name>
</gene>